<dbReference type="EMBL" id="JAQQWP010000007">
    <property type="protein sequence ID" value="KAK8109737.1"/>
    <property type="molecule type" value="Genomic_DNA"/>
</dbReference>
<dbReference type="Pfam" id="PF13637">
    <property type="entry name" value="Ank_4"/>
    <property type="match status" value="1"/>
</dbReference>
<evidence type="ECO:0008006" key="6">
    <source>
        <dbReference type="Google" id="ProtNLM"/>
    </source>
</evidence>
<evidence type="ECO:0000256" key="1">
    <source>
        <dbReference type="ARBA" id="ARBA00022737"/>
    </source>
</evidence>
<keyword evidence="5" id="KW-1185">Reference proteome</keyword>
<gene>
    <name evidence="4" type="ORF">PG999_007874</name>
</gene>
<dbReference type="Gene3D" id="1.25.40.20">
    <property type="entry name" value="Ankyrin repeat-containing domain"/>
    <property type="match status" value="3"/>
</dbReference>
<accession>A0AAW0QMI1</accession>
<proteinExistence type="predicted"/>
<dbReference type="InterPro" id="IPR002110">
    <property type="entry name" value="Ankyrin_rpt"/>
</dbReference>
<evidence type="ECO:0000313" key="5">
    <source>
        <dbReference type="Proteomes" id="UP001392437"/>
    </source>
</evidence>
<evidence type="ECO:0000313" key="4">
    <source>
        <dbReference type="EMBL" id="KAK8109737.1"/>
    </source>
</evidence>
<dbReference type="PROSITE" id="PS50088">
    <property type="entry name" value="ANK_REPEAT"/>
    <property type="match status" value="3"/>
</dbReference>
<dbReference type="Pfam" id="PF12796">
    <property type="entry name" value="Ank_2"/>
    <property type="match status" value="2"/>
</dbReference>
<feature type="repeat" description="ANK" evidence="3">
    <location>
        <begin position="265"/>
        <end position="297"/>
    </location>
</feature>
<evidence type="ECO:0000256" key="3">
    <source>
        <dbReference type="PROSITE-ProRule" id="PRU00023"/>
    </source>
</evidence>
<sequence length="390" mass="41466">MSVANYEGRDDILVCAASLGHLKAVRDIHSFGWIAPANSTPEADAMIAAASRGHVHVISEIVSWGIDPDTQNASGISALESAAQGGHVRAIEKLLSYRPKVEFGDALPVAASGGFLCIVDRLVKAGADIDGRLNYGTALAEAASAGHIRTVNALLRAGADVNGVARMESPLTRAVQGGHLTVVDILLAARADPNAYMASCNEYPLIRATLLGRLDIVNSLLSAGADDVAKKIPAFFQTERSKTNNVEIYRRLLEHEVKLSKRPARSRTMLHAASELGRLADVRTLLGTGIKADTVDEVGRTALHIAASTTYVEVVSELCQAGSNIVHATDRFGNTALHIAARDSRCGETLRVLSHTKIDKYAENLSGFTAMDSIPLSRGDKIDILTKAGY</sequence>
<dbReference type="SMART" id="SM00248">
    <property type="entry name" value="ANK"/>
    <property type="match status" value="8"/>
</dbReference>
<feature type="repeat" description="ANK" evidence="3">
    <location>
        <begin position="134"/>
        <end position="166"/>
    </location>
</feature>
<protein>
    <recommendedName>
        <fullName evidence="6">Ankyrin repeat</fullName>
    </recommendedName>
</protein>
<dbReference type="AlphaFoldDB" id="A0AAW0QMI1"/>
<comment type="caution">
    <text evidence="4">The sequence shown here is derived from an EMBL/GenBank/DDBJ whole genome shotgun (WGS) entry which is preliminary data.</text>
</comment>
<keyword evidence="1" id="KW-0677">Repeat</keyword>
<organism evidence="4 5">
    <name type="scientific">Apiospora kogelbergensis</name>
    <dbReference type="NCBI Taxonomy" id="1337665"/>
    <lineage>
        <taxon>Eukaryota</taxon>
        <taxon>Fungi</taxon>
        <taxon>Dikarya</taxon>
        <taxon>Ascomycota</taxon>
        <taxon>Pezizomycotina</taxon>
        <taxon>Sordariomycetes</taxon>
        <taxon>Xylariomycetidae</taxon>
        <taxon>Amphisphaeriales</taxon>
        <taxon>Apiosporaceae</taxon>
        <taxon>Apiospora</taxon>
    </lineage>
</organism>
<dbReference type="PANTHER" id="PTHR24126:SF14">
    <property type="entry name" value="ANK_REP_REGION DOMAIN-CONTAINING PROTEIN"/>
    <property type="match status" value="1"/>
</dbReference>
<reference evidence="4 5" key="1">
    <citation type="submission" date="2023-01" db="EMBL/GenBank/DDBJ databases">
        <title>Analysis of 21 Apiospora genomes using comparative genomics revels a genus with tremendous synthesis potential of carbohydrate active enzymes and secondary metabolites.</title>
        <authorList>
            <person name="Sorensen T."/>
        </authorList>
    </citation>
    <scope>NUCLEOTIDE SEQUENCE [LARGE SCALE GENOMIC DNA]</scope>
    <source>
        <strain evidence="4 5">CBS 117206</strain>
    </source>
</reference>
<name>A0AAW0QMI1_9PEZI</name>
<dbReference type="PROSITE" id="PS50297">
    <property type="entry name" value="ANK_REP_REGION"/>
    <property type="match status" value="2"/>
</dbReference>
<feature type="repeat" description="ANK" evidence="3">
    <location>
        <begin position="298"/>
        <end position="330"/>
    </location>
</feature>
<dbReference type="SUPFAM" id="SSF48403">
    <property type="entry name" value="Ankyrin repeat"/>
    <property type="match status" value="1"/>
</dbReference>
<dbReference type="InterPro" id="IPR036770">
    <property type="entry name" value="Ankyrin_rpt-contain_sf"/>
</dbReference>
<dbReference type="Proteomes" id="UP001392437">
    <property type="component" value="Unassembled WGS sequence"/>
</dbReference>
<evidence type="ECO:0000256" key="2">
    <source>
        <dbReference type="ARBA" id="ARBA00023043"/>
    </source>
</evidence>
<keyword evidence="2 3" id="KW-0040">ANK repeat</keyword>
<dbReference type="PANTHER" id="PTHR24126">
    <property type="entry name" value="ANKYRIN REPEAT, PH AND SEC7 DOMAIN CONTAINING PROTEIN SECG-RELATED"/>
    <property type="match status" value="1"/>
</dbReference>